<dbReference type="EMBL" id="AZGZ01000007">
    <property type="protein sequence ID" value="KZZ94095.1"/>
    <property type="molecule type" value="Genomic_DNA"/>
</dbReference>
<feature type="region of interest" description="Disordered" evidence="5">
    <location>
        <begin position="1653"/>
        <end position="2504"/>
    </location>
</feature>
<dbReference type="Pfam" id="PF11732">
    <property type="entry name" value="Thoc2"/>
    <property type="match status" value="1"/>
</dbReference>
<feature type="region of interest" description="Disordered" evidence="5">
    <location>
        <begin position="683"/>
        <end position="720"/>
    </location>
</feature>
<feature type="domain" description="THO complex subunitTHOC2 C-terminal" evidence="6">
    <location>
        <begin position="1334"/>
        <end position="1633"/>
    </location>
</feature>
<dbReference type="InterPro" id="IPR040007">
    <property type="entry name" value="Tho2"/>
</dbReference>
<feature type="compositionally biased region" description="Basic and acidic residues" evidence="5">
    <location>
        <begin position="1790"/>
        <end position="1846"/>
    </location>
</feature>
<feature type="compositionally biased region" description="Basic and acidic residues" evidence="5">
    <location>
        <begin position="2188"/>
        <end position="2215"/>
    </location>
</feature>
<dbReference type="GO" id="GO:0003729">
    <property type="term" value="F:mRNA binding"/>
    <property type="evidence" value="ECO:0007669"/>
    <property type="project" value="TreeGrafter"/>
</dbReference>
<keyword evidence="4" id="KW-0539">Nucleus</keyword>
<dbReference type="GO" id="GO:0006406">
    <property type="term" value="P:mRNA export from nucleus"/>
    <property type="evidence" value="ECO:0007669"/>
    <property type="project" value="InterPro"/>
</dbReference>
<dbReference type="Proteomes" id="UP000242877">
    <property type="component" value="Unassembled WGS sequence"/>
</dbReference>
<accession>A0A168AM51</accession>
<organism evidence="9 10">
    <name type="scientific">Ascosphaera apis ARSEF 7405</name>
    <dbReference type="NCBI Taxonomy" id="392613"/>
    <lineage>
        <taxon>Eukaryota</taxon>
        <taxon>Fungi</taxon>
        <taxon>Dikarya</taxon>
        <taxon>Ascomycota</taxon>
        <taxon>Pezizomycotina</taxon>
        <taxon>Eurotiomycetes</taxon>
        <taxon>Eurotiomycetidae</taxon>
        <taxon>Onygenales</taxon>
        <taxon>Ascosphaeraceae</taxon>
        <taxon>Ascosphaera</taxon>
    </lineage>
</organism>
<gene>
    <name evidence="9" type="ORF">AAP_02188</name>
</gene>
<evidence type="ECO:0000256" key="1">
    <source>
        <dbReference type="ARBA" id="ARBA00004123"/>
    </source>
</evidence>
<feature type="compositionally biased region" description="Low complexity" evidence="5">
    <location>
        <begin position="68"/>
        <end position="78"/>
    </location>
</feature>
<feature type="compositionally biased region" description="Low complexity" evidence="5">
    <location>
        <begin position="107"/>
        <end position="126"/>
    </location>
</feature>
<feature type="compositionally biased region" description="Basic and acidic residues" evidence="5">
    <location>
        <begin position="1854"/>
        <end position="1866"/>
    </location>
</feature>
<feature type="compositionally biased region" description="Basic residues" evidence="5">
    <location>
        <begin position="127"/>
        <end position="137"/>
    </location>
</feature>
<sequence>MAHPGGGGKRKRGDRSYTGDNFNNSDEGFRSSPYRGGQAGGNFQQHQHQHQQGANNSRDHQPDGGRGVNSNNNNSNNTGGRGGGGGRRGNRSRHGPSRKFNDQNAAHGQNQQNQQGQQGQQSQQQQMHHHNNNHHHQQQQSQQSQQQQQQTPRAQHSSSTPHAQQRRETTELPSRPTPAQSVMSSETDSNTMAAGATPTNDMPPPSATPAAAPSAAPSTPSVATATATPTATTASEHPQKKPAPPLGLDPFYVYEYVTDQRVASWGEGRRQVLEIARKAGDEDDDLTLSSIFQEIIQSVLCGRLGAADGGVLVKNIVGEDPSQDIDNPANFKRSSLFLDTLSIIEAEHEVTNPTLRQFIASTEISPNLMRQQLDTLLLKNLGMIRDTFNRITVRKQTNLLYRQSNYNLLREESEGYSKLLTELFTTSNVGPPSSEVVEDTFERVKAMIGAFNMDAGRALDITLDVLAAVLVKQYRFFVKFLRISSWWPRTRSIPGKSITEPGLPRWALPESTGWLLTEEDKRIIQETNEIRDKKFWDRAREIGLPAFFEIGRDPIDPDHPLPASDVADADDEETRSWIEQTGVMPPRGNRVAAQLLGFKLRFYSSDKRDPNDVLPDNLIYLAALLIKIGFISLKDLYPHLWRPDDKMNELKEIKMKEKIAREKAMKPGAGAMNALAMSGALGDEPELGGHMPQETQVSTPSNVPAAAEEEAAQEEKKEPEEQKVMLLKSLLAIGAIPESLYILGKFPWLLDVYPELPEFINRIIHHCLSRVWASIERPAFLDQAKQPKKLATAETAPSLKGTIRFEDPPPRRVLRWAQLDRDDENDATYYRYYWDDWSDNVPVCQTIDDVFTLCSTFLNIAGVKIGLDPRLLTKLARIGKESLRTDPSESNRTRWKDLCKQTLVPALSLTKQNPAVVNDVFDLLSCFPRDVRYNIYSEWHTGQTSRLPDIKTAFDQAKAETKDALKRLSKTNIRLMARVLAKIAYANPGIVVQVAISQIESYENLIDVVVEGTRYFTYMGYDILTWSLISALGQKGRSRMQEGGLFTSRWLSSLSSFVGRFYRRYYSIIDPAPLLQYVGEQLRQNNSTDLIVLEQLITSMAGIVTDLNFNDAQVQAMAGGEVLRSQTMLQLLDKRHESKTTSKRLIKSLVDSSLAGQLLILIAQERLTCIYKAAEEAAAELKLLGNIFDEIHRILSQYIDLLHSNLSIEEFDRLVPNAAELIAKYGLTHEVAFWIVRPSLYHRIRAYDEACRAQKLEDAKPKQSAEPTPSADEDVEMIDEGEMRETEEEKETPQQVKEETPSTIMPPTYDDTPWHPVLVELMDQMRETIPKSAWEVVGLPFFTSFWQLSSYDLFIPQQQYEEEIARQKQKIKAISSSRTDSAQKKENMKRACNDLNDRILSEMKCHLDAYGDVRNRLSREKDHWFAEMRGKHNALNIAILEQCLVPRLLLSPTDAFYCFKMLKYLHSSGTACFRTMGLIDQLFNDQRLTALIFQCTSKEADNLGRFLNDVLRDLGRWHADKAVYMKEAYGSKKDLPGFAKTVGPDGKPTTFLDYEDFRRLLYKWHRLFCAALKTCLTSTEYMHIRNAISVLKSVVQNFPAVNWMGTEMRNLVNNLKATDSRDDVKVPAASLVGDFNRRESQWMLPQMFQLSDAVPGDKKGLKTGQTTPAESKAPTSDTTEHAEIPPTSGGEPMQDVKMEQAEEGEIEASTPPSMEGLHPERSNLYAQASINAATAASAGRQDTPSEAAQSKPEDFHAQSTRTSRSGTPKTPNTAPDSIPAPSAGLPARPDLPRHPSDPEGGRGRRDHMDRHDHGRQGRPGDHGRRGRMSDRPQDGRRFGDQSRQEPIDQTGRLNPRDARSGRDMNRPPRGRGRGEMMQAEYQDQRGTPGSAEPHQQRLGNTQDEEMGPPRDRMMPLEESQRRHEDTRSPRGDQRQRGARQEDQADLSHLPERPERPDRDGRRNQLQRHDGPPTGPRANFPEKRGGDNRQIDPNATYGRLNQDSRFPNRQGEGFDRSQEVPSGPRRSGQMRPPQGGARNQSPHPASMQHDLAPPTGPAPRQNRNMPQGDLGNQAVPAPTPEAPNTPGMHPDRLKHFNANVPSGPRSSAPSTRPRPNERGARGGDRRMQQLQSHLQSSSQGSNDQSSEGTSIRGRGANRQPNMDMPETPTEKRSELFPDDAPPTRPGPGSDRRDETPRQFRGGRRGDLIDETSDQRRPPRGSTSRTHSSERGDRASEQGRERKDKDRDREREGSHRRHDDDNFRPPSTRKDEHRERHRNFDRERDRPRGRDHDRERERDRDRTRDGAPDTPTAGGPGGAAGAGAGGNNGGAGQGGQGRGGGNDGMRRNNDPSSGVNREVISSSGRGRRDNFERNKDRGNAGPGSNTGAGPMNDPNAPAPPPGGERPPRDGRESHRPRDRERGDRERDHPRERERDGDRERPRDRDRGDRNRDRDRDMEGGGGHPPPNNASGNWPRKRNRPSGAMEGGPDGPGQRFGHDNKRPRRTH</sequence>
<feature type="compositionally biased region" description="Polar residues" evidence="5">
    <location>
        <begin position="151"/>
        <end position="163"/>
    </location>
</feature>
<feature type="compositionally biased region" description="Basic and acidic residues" evidence="5">
    <location>
        <begin position="1979"/>
        <end position="1989"/>
    </location>
</feature>
<evidence type="ECO:0000313" key="10">
    <source>
        <dbReference type="Proteomes" id="UP000242877"/>
    </source>
</evidence>
<feature type="compositionally biased region" description="Low complexity" evidence="5">
    <location>
        <begin position="2100"/>
        <end position="2112"/>
    </location>
</feature>
<proteinExistence type="inferred from homology"/>
<feature type="compositionally biased region" description="Polar residues" evidence="5">
    <location>
        <begin position="177"/>
        <end position="200"/>
    </location>
</feature>
<comment type="similarity">
    <text evidence="2">Belongs to the THOC2 family.</text>
</comment>
<feature type="compositionally biased region" description="Low complexity" evidence="5">
    <location>
        <begin position="41"/>
        <end position="56"/>
    </location>
</feature>
<evidence type="ECO:0000256" key="4">
    <source>
        <dbReference type="ARBA" id="ARBA00023242"/>
    </source>
</evidence>
<feature type="compositionally biased region" description="Basic and acidic residues" evidence="5">
    <location>
        <begin position="1907"/>
        <end position="1942"/>
    </location>
</feature>
<dbReference type="Pfam" id="PF11262">
    <property type="entry name" value="Tho2"/>
    <property type="match status" value="1"/>
</dbReference>
<dbReference type="InterPro" id="IPR021418">
    <property type="entry name" value="THO_THOC2_C"/>
</dbReference>
<feature type="compositionally biased region" description="Low complexity" evidence="5">
    <location>
        <begin position="2127"/>
        <end position="2145"/>
    </location>
</feature>
<dbReference type="InterPro" id="IPR021726">
    <property type="entry name" value="THO_THOC2_N"/>
</dbReference>
<feature type="compositionally biased region" description="Basic and acidic residues" evidence="5">
    <location>
        <begin position="2403"/>
        <end position="2456"/>
    </location>
</feature>
<dbReference type="InterPro" id="IPR032302">
    <property type="entry name" value="THOC2_N"/>
</dbReference>
<feature type="compositionally biased region" description="Basic and acidic residues" evidence="5">
    <location>
        <begin position="2113"/>
        <end position="2126"/>
    </location>
</feature>
<evidence type="ECO:0000256" key="3">
    <source>
        <dbReference type="ARBA" id="ARBA00019596"/>
    </source>
</evidence>
<evidence type="ECO:0000259" key="8">
    <source>
        <dbReference type="Pfam" id="PF16134"/>
    </source>
</evidence>
<feature type="compositionally biased region" description="Polar residues" evidence="5">
    <location>
        <begin position="1663"/>
        <end position="1677"/>
    </location>
</feature>
<feature type="compositionally biased region" description="Polar residues" evidence="5">
    <location>
        <begin position="693"/>
        <end position="702"/>
    </location>
</feature>
<feature type="compositionally biased region" description="Low complexity" evidence="5">
    <location>
        <begin position="1726"/>
        <end position="1738"/>
    </location>
</feature>
<keyword evidence="10" id="KW-1185">Reference proteome</keyword>
<evidence type="ECO:0000259" key="7">
    <source>
        <dbReference type="Pfam" id="PF11732"/>
    </source>
</evidence>
<dbReference type="OrthoDB" id="29024at2759"/>
<dbReference type="PANTHER" id="PTHR21597:SF0">
    <property type="entry name" value="THO COMPLEX SUBUNIT 2"/>
    <property type="match status" value="1"/>
</dbReference>
<feature type="region of interest" description="Disordered" evidence="5">
    <location>
        <begin position="1"/>
        <end position="246"/>
    </location>
</feature>
<feature type="compositionally biased region" description="Polar residues" evidence="5">
    <location>
        <begin position="2348"/>
        <end position="2362"/>
    </location>
</feature>
<feature type="domain" description="THO complex subunit 2 N-terminal" evidence="8">
    <location>
        <begin position="257"/>
        <end position="978"/>
    </location>
</feature>
<dbReference type="VEuPathDB" id="FungiDB:AAP_02188"/>
<reference evidence="9 10" key="1">
    <citation type="journal article" date="2016" name="Genome Biol. Evol.">
        <title>Divergent and convergent evolution of fungal pathogenicity.</title>
        <authorList>
            <person name="Shang Y."/>
            <person name="Xiao G."/>
            <person name="Zheng P."/>
            <person name="Cen K."/>
            <person name="Zhan S."/>
            <person name="Wang C."/>
        </authorList>
    </citation>
    <scope>NUCLEOTIDE SEQUENCE [LARGE SCALE GENOMIC DNA]</scope>
    <source>
        <strain evidence="9 10">ARSEF 7405</strain>
    </source>
</reference>
<feature type="compositionally biased region" description="Gly residues" evidence="5">
    <location>
        <begin position="2312"/>
        <end position="2341"/>
    </location>
</feature>
<name>A0A168AM51_9EURO</name>
<comment type="subcellular location">
    <subcellularLocation>
        <location evidence="1">Nucleus</location>
    </subcellularLocation>
</comment>
<evidence type="ECO:0000313" key="9">
    <source>
        <dbReference type="EMBL" id="KZZ94095.1"/>
    </source>
</evidence>
<dbReference type="GO" id="GO:0006397">
    <property type="term" value="P:mRNA processing"/>
    <property type="evidence" value="ECO:0007669"/>
    <property type="project" value="InterPro"/>
</dbReference>
<feature type="compositionally biased region" description="Acidic residues" evidence="5">
    <location>
        <begin position="1271"/>
        <end position="1290"/>
    </location>
</feature>
<feature type="compositionally biased region" description="Low complexity" evidence="5">
    <location>
        <begin position="208"/>
        <end position="235"/>
    </location>
</feature>
<feature type="compositionally biased region" description="Basic and acidic residues" evidence="5">
    <location>
        <begin position="2225"/>
        <end position="2305"/>
    </location>
</feature>
<dbReference type="PANTHER" id="PTHR21597">
    <property type="entry name" value="THO2 PROTEIN"/>
    <property type="match status" value="1"/>
</dbReference>
<evidence type="ECO:0000259" key="6">
    <source>
        <dbReference type="Pfam" id="PF11262"/>
    </source>
</evidence>
<feature type="region of interest" description="Disordered" evidence="5">
    <location>
        <begin position="1256"/>
        <end position="1309"/>
    </location>
</feature>
<dbReference type="Pfam" id="PF16134">
    <property type="entry name" value="THOC2_N"/>
    <property type="match status" value="1"/>
</dbReference>
<feature type="compositionally biased region" description="Low complexity" evidence="5">
    <location>
        <begin position="138"/>
        <end position="150"/>
    </location>
</feature>
<feature type="compositionally biased region" description="Basic and acidic residues" evidence="5">
    <location>
        <begin position="2364"/>
        <end position="2376"/>
    </location>
</feature>
<protein>
    <recommendedName>
        <fullName evidence="3">THO complex subunit 2</fullName>
    </recommendedName>
</protein>
<dbReference type="GO" id="GO:0000445">
    <property type="term" value="C:THO complex part of transcription export complex"/>
    <property type="evidence" value="ECO:0007669"/>
    <property type="project" value="TreeGrafter"/>
</dbReference>
<feature type="compositionally biased region" description="Basic residues" evidence="5">
    <location>
        <begin position="88"/>
        <end position="97"/>
    </location>
</feature>
<feature type="compositionally biased region" description="Basic and acidic residues" evidence="5">
    <location>
        <begin position="1948"/>
        <end position="1970"/>
    </location>
</feature>
<feature type="domain" description="THO complex subunitTHOC2 N-terminal" evidence="7">
    <location>
        <begin position="980"/>
        <end position="1055"/>
    </location>
</feature>
<evidence type="ECO:0000256" key="2">
    <source>
        <dbReference type="ARBA" id="ARBA00007857"/>
    </source>
</evidence>
<comment type="caution">
    <text evidence="9">The sequence shown here is derived from an EMBL/GenBank/DDBJ whole genome shotgun (WGS) entry which is preliminary data.</text>
</comment>
<feature type="compositionally biased region" description="Polar residues" evidence="5">
    <location>
        <begin position="1757"/>
        <end position="1775"/>
    </location>
</feature>
<evidence type="ECO:0000256" key="5">
    <source>
        <dbReference type="SAM" id="MobiDB-lite"/>
    </source>
</evidence>